<comment type="caution">
    <text evidence="1">The sequence shown here is derived from an EMBL/GenBank/DDBJ whole genome shotgun (WGS) entry which is preliminary data.</text>
</comment>
<organism evidence="1 2">
    <name type="scientific">Novosphingobium flavum</name>
    <dbReference type="NCBI Taxonomy" id="1778672"/>
    <lineage>
        <taxon>Bacteria</taxon>
        <taxon>Pseudomonadati</taxon>
        <taxon>Pseudomonadota</taxon>
        <taxon>Alphaproteobacteria</taxon>
        <taxon>Sphingomonadales</taxon>
        <taxon>Sphingomonadaceae</taxon>
        <taxon>Novosphingobium</taxon>
    </lineage>
</organism>
<name>A0A7X1FQ52_9SPHN</name>
<evidence type="ECO:0000313" key="2">
    <source>
        <dbReference type="Proteomes" id="UP000566813"/>
    </source>
</evidence>
<evidence type="ECO:0000313" key="1">
    <source>
        <dbReference type="EMBL" id="MBC2664911.1"/>
    </source>
</evidence>
<protein>
    <submittedName>
        <fullName evidence="1">Uncharacterized protein</fullName>
    </submittedName>
</protein>
<accession>A0A7X1FQ52</accession>
<dbReference type="Proteomes" id="UP000566813">
    <property type="component" value="Unassembled WGS sequence"/>
</dbReference>
<dbReference type="AlphaFoldDB" id="A0A7X1FQ52"/>
<dbReference type="RefSeq" id="WP_185663164.1">
    <property type="nucleotide sequence ID" value="NZ_JACLAW010000003.1"/>
</dbReference>
<keyword evidence="2" id="KW-1185">Reference proteome</keyword>
<sequence>MNDTKKAPVARILDANDKELMAIRKLERDGDALVIRGKIFGAMPMVAKLTPAEARAALKLIDFRTFLFLLTLLFRKG</sequence>
<proteinExistence type="predicted"/>
<reference evidence="1 2" key="1">
    <citation type="submission" date="2020-08" db="EMBL/GenBank/DDBJ databases">
        <title>The genome sequence of type strain Novosphingobium flavum NBRC 111647.</title>
        <authorList>
            <person name="Liu Y."/>
        </authorList>
    </citation>
    <scope>NUCLEOTIDE SEQUENCE [LARGE SCALE GENOMIC DNA]</scope>
    <source>
        <strain evidence="1 2">NBRC 111647</strain>
    </source>
</reference>
<dbReference type="EMBL" id="JACLAW010000003">
    <property type="protein sequence ID" value="MBC2664911.1"/>
    <property type="molecule type" value="Genomic_DNA"/>
</dbReference>
<gene>
    <name evidence="1" type="ORF">H7F51_05225</name>
</gene>